<protein>
    <recommendedName>
        <fullName evidence="4">Protein kinase domain-containing protein</fullName>
    </recommendedName>
</protein>
<evidence type="ECO:0000256" key="2">
    <source>
        <dbReference type="ARBA" id="ARBA00022741"/>
    </source>
</evidence>
<dbReference type="OrthoDB" id="555478at2759"/>
<dbReference type="EMBL" id="LSYV01000625">
    <property type="protein sequence ID" value="KXZ41234.1"/>
    <property type="molecule type" value="Genomic_DNA"/>
</dbReference>
<name>A0A150FUE4_GONPE</name>
<evidence type="ECO:0000256" key="1">
    <source>
        <dbReference type="ARBA" id="ARBA00008874"/>
    </source>
</evidence>
<dbReference type="STRING" id="33097.A0A150FUE4"/>
<dbReference type="GO" id="GO:0005524">
    <property type="term" value="F:ATP binding"/>
    <property type="evidence" value="ECO:0007669"/>
    <property type="project" value="UniProtKB-KW"/>
</dbReference>
<gene>
    <name evidence="5" type="ORF">GPECTOR_628g723</name>
</gene>
<dbReference type="SUPFAM" id="SSF56112">
    <property type="entry name" value="Protein kinase-like (PK-like)"/>
    <property type="match status" value="1"/>
</dbReference>
<dbReference type="PANTHER" id="PTHR45832:SF22">
    <property type="entry name" value="SERINE_THREONINE-PROTEIN KINASE SAMKA-RELATED"/>
    <property type="match status" value="1"/>
</dbReference>
<dbReference type="SMART" id="SM00220">
    <property type="entry name" value="S_TKc"/>
    <property type="match status" value="1"/>
</dbReference>
<evidence type="ECO:0000256" key="3">
    <source>
        <dbReference type="ARBA" id="ARBA00022840"/>
    </source>
</evidence>
<sequence>MSNNAALVPLAVGFMDEQRASRLLEEIENRVKTSTKRAALSDRGYIFGERLGSPGQACSSMYYVYKGAGVYCGKVYNPGEAASMEHEAAVSEAVHRDQTCPTLIKVIDAFRAGRHAVLILPLLARSAADLLAATDFTGIDDEAAAYVCAGVLAAMAGLASKGWCHGDIKPANIMLAGDENRVVLVDLGACTRMHERLAEFTEHYGLGLPRFASLRYDLACLASTLCTLAGVMMTGDPSARELSAHLADCDCSSTGEGSLSLGGQIALHILEHLDGVDTVQQLREEVWDKVMERVRDRLGEEHAATLAAWWP</sequence>
<dbReference type="PANTHER" id="PTHR45832">
    <property type="entry name" value="SERINE/THREONINE-PROTEIN KINASE SAMKA-RELATED-RELATED"/>
    <property type="match status" value="1"/>
</dbReference>
<proteinExistence type="inferred from homology"/>
<evidence type="ECO:0000313" key="6">
    <source>
        <dbReference type="Proteomes" id="UP000075714"/>
    </source>
</evidence>
<dbReference type="Pfam" id="PF00069">
    <property type="entry name" value="Pkinase"/>
    <property type="match status" value="1"/>
</dbReference>
<dbReference type="PROSITE" id="PS50011">
    <property type="entry name" value="PROTEIN_KINASE_DOM"/>
    <property type="match status" value="1"/>
</dbReference>
<feature type="domain" description="Protein kinase" evidence="4">
    <location>
        <begin position="45"/>
        <end position="311"/>
    </location>
</feature>
<dbReference type="InterPro" id="IPR051931">
    <property type="entry name" value="PAK3-like"/>
</dbReference>
<reference evidence="6" key="1">
    <citation type="journal article" date="2016" name="Nat. Commun.">
        <title>The Gonium pectorale genome demonstrates co-option of cell cycle regulation during the evolution of multicellularity.</title>
        <authorList>
            <person name="Hanschen E.R."/>
            <person name="Marriage T.N."/>
            <person name="Ferris P.J."/>
            <person name="Hamaji T."/>
            <person name="Toyoda A."/>
            <person name="Fujiyama A."/>
            <person name="Neme R."/>
            <person name="Noguchi H."/>
            <person name="Minakuchi Y."/>
            <person name="Suzuki M."/>
            <person name="Kawai-Toyooka H."/>
            <person name="Smith D.R."/>
            <person name="Sparks H."/>
            <person name="Anderson J."/>
            <person name="Bakaric R."/>
            <person name="Luria V."/>
            <person name="Karger A."/>
            <person name="Kirschner M.W."/>
            <person name="Durand P.M."/>
            <person name="Michod R.E."/>
            <person name="Nozaki H."/>
            <person name="Olson B.J."/>
        </authorList>
    </citation>
    <scope>NUCLEOTIDE SEQUENCE [LARGE SCALE GENOMIC DNA]</scope>
    <source>
        <strain evidence="6">NIES-2863</strain>
    </source>
</reference>
<organism evidence="5 6">
    <name type="scientific">Gonium pectorale</name>
    <name type="common">Green alga</name>
    <dbReference type="NCBI Taxonomy" id="33097"/>
    <lineage>
        <taxon>Eukaryota</taxon>
        <taxon>Viridiplantae</taxon>
        <taxon>Chlorophyta</taxon>
        <taxon>core chlorophytes</taxon>
        <taxon>Chlorophyceae</taxon>
        <taxon>CS clade</taxon>
        <taxon>Chlamydomonadales</taxon>
        <taxon>Volvocaceae</taxon>
        <taxon>Gonium</taxon>
    </lineage>
</organism>
<keyword evidence="3" id="KW-0067">ATP-binding</keyword>
<dbReference type="InterPro" id="IPR011009">
    <property type="entry name" value="Kinase-like_dom_sf"/>
</dbReference>
<keyword evidence="6" id="KW-1185">Reference proteome</keyword>
<dbReference type="Gene3D" id="1.10.510.10">
    <property type="entry name" value="Transferase(Phosphotransferase) domain 1"/>
    <property type="match status" value="1"/>
</dbReference>
<accession>A0A150FUE4</accession>
<evidence type="ECO:0000259" key="4">
    <source>
        <dbReference type="PROSITE" id="PS50011"/>
    </source>
</evidence>
<comment type="similarity">
    <text evidence="1">Belongs to the protein kinase superfamily. STE Ser/Thr protein kinase family. STE20 subfamily.</text>
</comment>
<dbReference type="AlphaFoldDB" id="A0A150FUE4"/>
<dbReference type="GO" id="GO:0004672">
    <property type="term" value="F:protein kinase activity"/>
    <property type="evidence" value="ECO:0007669"/>
    <property type="project" value="InterPro"/>
</dbReference>
<evidence type="ECO:0000313" key="5">
    <source>
        <dbReference type="EMBL" id="KXZ41234.1"/>
    </source>
</evidence>
<dbReference type="InterPro" id="IPR000719">
    <property type="entry name" value="Prot_kinase_dom"/>
</dbReference>
<dbReference type="Proteomes" id="UP000075714">
    <property type="component" value="Unassembled WGS sequence"/>
</dbReference>
<comment type="caution">
    <text evidence="5">The sequence shown here is derived from an EMBL/GenBank/DDBJ whole genome shotgun (WGS) entry which is preliminary data.</text>
</comment>
<keyword evidence="2" id="KW-0547">Nucleotide-binding</keyword>